<organism evidence="2 3">
    <name type="scientific">Pleurodeles waltl</name>
    <name type="common">Iberian ribbed newt</name>
    <dbReference type="NCBI Taxonomy" id="8319"/>
    <lineage>
        <taxon>Eukaryota</taxon>
        <taxon>Metazoa</taxon>
        <taxon>Chordata</taxon>
        <taxon>Craniata</taxon>
        <taxon>Vertebrata</taxon>
        <taxon>Euteleostomi</taxon>
        <taxon>Amphibia</taxon>
        <taxon>Batrachia</taxon>
        <taxon>Caudata</taxon>
        <taxon>Salamandroidea</taxon>
        <taxon>Salamandridae</taxon>
        <taxon>Pleurodelinae</taxon>
        <taxon>Pleurodeles</taxon>
    </lineage>
</organism>
<dbReference type="Proteomes" id="UP001066276">
    <property type="component" value="Chromosome 6"/>
</dbReference>
<feature type="region of interest" description="Disordered" evidence="1">
    <location>
        <begin position="1"/>
        <end position="53"/>
    </location>
</feature>
<reference evidence="2" key="1">
    <citation type="journal article" date="2022" name="bioRxiv">
        <title>Sequencing and chromosome-scale assembly of the giantPleurodeles waltlgenome.</title>
        <authorList>
            <person name="Brown T."/>
            <person name="Elewa A."/>
            <person name="Iarovenko S."/>
            <person name="Subramanian E."/>
            <person name="Araus A.J."/>
            <person name="Petzold A."/>
            <person name="Susuki M."/>
            <person name="Suzuki K.-i.T."/>
            <person name="Hayashi T."/>
            <person name="Toyoda A."/>
            <person name="Oliveira C."/>
            <person name="Osipova E."/>
            <person name="Leigh N.D."/>
            <person name="Simon A."/>
            <person name="Yun M.H."/>
        </authorList>
    </citation>
    <scope>NUCLEOTIDE SEQUENCE</scope>
    <source>
        <strain evidence="2">20211129_DDA</strain>
        <tissue evidence="2">Liver</tissue>
    </source>
</reference>
<protein>
    <submittedName>
        <fullName evidence="2">Uncharacterized protein</fullName>
    </submittedName>
</protein>
<dbReference type="EMBL" id="JANPWB010000010">
    <property type="protein sequence ID" value="KAJ1143277.1"/>
    <property type="molecule type" value="Genomic_DNA"/>
</dbReference>
<sequence length="112" mass="11338">MYGPVVSWARLQAPTGPSAQVSPLRGGTAPSRGVAAPPAPSQQSIGPGLATQKSPRLPALLHLWHRPSAPGTAHFGRSGLSLHGIAQSPRCPPPPDPGVTAGQLRPAGPASR</sequence>
<feature type="region of interest" description="Disordered" evidence="1">
    <location>
        <begin position="72"/>
        <end position="112"/>
    </location>
</feature>
<evidence type="ECO:0000313" key="2">
    <source>
        <dbReference type="EMBL" id="KAJ1143277.1"/>
    </source>
</evidence>
<gene>
    <name evidence="2" type="ORF">NDU88_009587</name>
</gene>
<keyword evidence="3" id="KW-1185">Reference proteome</keyword>
<proteinExistence type="predicted"/>
<evidence type="ECO:0000256" key="1">
    <source>
        <dbReference type="SAM" id="MobiDB-lite"/>
    </source>
</evidence>
<dbReference type="AlphaFoldDB" id="A0AAV7QRZ0"/>
<comment type="caution">
    <text evidence="2">The sequence shown here is derived from an EMBL/GenBank/DDBJ whole genome shotgun (WGS) entry which is preliminary data.</text>
</comment>
<evidence type="ECO:0000313" key="3">
    <source>
        <dbReference type="Proteomes" id="UP001066276"/>
    </source>
</evidence>
<name>A0AAV7QRZ0_PLEWA</name>
<accession>A0AAV7QRZ0</accession>